<protein>
    <submittedName>
        <fullName evidence="2">Uncharacterized protein</fullName>
    </submittedName>
</protein>
<dbReference type="EMBL" id="JACIFX010000001">
    <property type="protein sequence ID" value="MBB4226487.1"/>
    <property type="molecule type" value="Genomic_DNA"/>
</dbReference>
<feature type="compositionally biased region" description="Polar residues" evidence="1">
    <location>
        <begin position="115"/>
        <end position="128"/>
    </location>
</feature>
<accession>A0ABR6IF44</accession>
<gene>
    <name evidence="2" type="ORF">GGD56_000307</name>
</gene>
<evidence type="ECO:0000313" key="3">
    <source>
        <dbReference type="Proteomes" id="UP000551353"/>
    </source>
</evidence>
<sequence>MATDFATVRAQEIDGPAAENWLSRSVRKPQRPCLHPRVQQSFRGRGLPFHRSFTIPVHTASRSSRHGPPGVVCSPMAMTAKARTIPATPSRICSSIWRVILRSRKSRSWRDGQLKENQSSQLSTMRYAQSRASGGIAVEGIRKNMTRA</sequence>
<dbReference type="Proteomes" id="UP000551353">
    <property type="component" value="Unassembled WGS sequence"/>
</dbReference>
<evidence type="ECO:0000313" key="2">
    <source>
        <dbReference type="EMBL" id="MBB4226487.1"/>
    </source>
</evidence>
<keyword evidence="3" id="KW-1185">Reference proteome</keyword>
<reference evidence="2 3" key="1">
    <citation type="submission" date="2020-08" db="EMBL/GenBank/DDBJ databases">
        <title>Genomic Encyclopedia of Type Strains, Phase IV (KMG-V): Genome sequencing to study the core and pangenomes of soil and plant-associated prokaryotes.</title>
        <authorList>
            <person name="Whitman W."/>
        </authorList>
    </citation>
    <scope>NUCLEOTIDE SEQUENCE [LARGE SCALE GENOMIC DNA]</scope>
    <source>
        <strain evidence="2 3">SEMIA 4087</strain>
    </source>
</reference>
<organism evidence="2 3">
    <name type="scientific">Rhizobium mongolense</name>
    <dbReference type="NCBI Taxonomy" id="57676"/>
    <lineage>
        <taxon>Bacteria</taxon>
        <taxon>Pseudomonadati</taxon>
        <taxon>Pseudomonadota</taxon>
        <taxon>Alphaproteobacteria</taxon>
        <taxon>Hyphomicrobiales</taxon>
        <taxon>Rhizobiaceae</taxon>
        <taxon>Rhizobium/Agrobacterium group</taxon>
        <taxon>Rhizobium</taxon>
    </lineage>
</organism>
<proteinExistence type="predicted"/>
<name>A0ABR6IF44_9HYPH</name>
<feature type="region of interest" description="Disordered" evidence="1">
    <location>
        <begin position="108"/>
        <end position="128"/>
    </location>
</feature>
<comment type="caution">
    <text evidence="2">The sequence shown here is derived from an EMBL/GenBank/DDBJ whole genome shotgun (WGS) entry which is preliminary data.</text>
</comment>
<evidence type="ECO:0000256" key="1">
    <source>
        <dbReference type="SAM" id="MobiDB-lite"/>
    </source>
</evidence>